<dbReference type="Pfam" id="PF13374">
    <property type="entry name" value="TPR_10"/>
    <property type="match status" value="2"/>
</dbReference>
<evidence type="ECO:0000256" key="1">
    <source>
        <dbReference type="ARBA" id="ARBA00022737"/>
    </source>
</evidence>
<feature type="compositionally biased region" description="Polar residues" evidence="4">
    <location>
        <begin position="155"/>
        <end position="167"/>
    </location>
</feature>
<evidence type="ECO:0000256" key="3">
    <source>
        <dbReference type="PROSITE-ProRule" id="PRU00339"/>
    </source>
</evidence>
<dbReference type="Pfam" id="PF13424">
    <property type="entry name" value="TPR_12"/>
    <property type="match status" value="4"/>
</dbReference>
<evidence type="ECO:0000256" key="2">
    <source>
        <dbReference type="ARBA" id="ARBA00022803"/>
    </source>
</evidence>
<feature type="compositionally biased region" description="Basic and acidic residues" evidence="4">
    <location>
        <begin position="1004"/>
        <end position="1018"/>
    </location>
</feature>
<dbReference type="SMART" id="SM00028">
    <property type="entry name" value="TPR"/>
    <property type="match status" value="13"/>
</dbReference>
<dbReference type="InterPro" id="IPR011990">
    <property type="entry name" value="TPR-like_helical_dom_sf"/>
</dbReference>
<dbReference type="InterPro" id="IPR027417">
    <property type="entry name" value="P-loop_NTPase"/>
</dbReference>
<feature type="compositionally biased region" description="Low complexity" evidence="4">
    <location>
        <begin position="655"/>
        <end position="674"/>
    </location>
</feature>
<dbReference type="GO" id="GO:0043531">
    <property type="term" value="F:ADP binding"/>
    <property type="evidence" value="ECO:0007669"/>
    <property type="project" value="InterPro"/>
</dbReference>
<feature type="region of interest" description="Disordered" evidence="4">
    <location>
        <begin position="655"/>
        <end position="788"/>
    </location>
</feature>
<feature type="compositionally biased region" description="Low complexity" evidence="4">
    <location>
        <begin position="243"/>
        <end position="260"/>
    </location>
</feature>
<protein>
    <recommendedName>
        <fullName evidence="6">NB-ARC domain-containing protein</fullName>
    </recommendedName>
</protein>
<feature type="compositionally biased region" description="Low complexity" evidence="4">
    <location>
        <begin position="284"/>
        <end position="295"/>
    </location>
</feature>
<keyword evidence="2 3" id="KW-0802">TPR repeat</keyword>
<feature type="region of interest" description="Disordered" evidence="4">
    <location>
        <begin position="1"/>
        <end position="23"/>
    </location>
</feature>
<accession>A0A7S4N200</accession>
<proteinExistence type="predicted"/>
<gene>
    <name evidence="5" type="ORF">OAUR00152_LOCUS26322</name>
</gene>
<feature type="compositionally biased region" description="Basic and acidic residues" evidence="4">
    <location>
        <begin position="261"/>
        <end position="271"/>
    </location>
</feature>
<feature type="compositionally biased region" description="Basic and acidic residues" evidence="4">
    <location>
        <begin position="723"/>
        <end position="763"/>
    </location>
</feature>
<name>A0A7S4N200_9STRA</name>
<feature type="compositionally biased region" description="Basic residues" evidence="4">
    <location>
        <begin position="7"/>
        <end position="18"/>
    </location>
</feature>
<feature type="repeat" description="TPR" evidence="3">
    <location>
        <begin position="1809"/>
        <end position="1842"/>
    </location>
</feature>
<feature type="region of interest" description="Disordered" evidence="4">
    <location>
        <begin position="38"/>
        <end position="334"/>
    </location>
</feature>
<evidence type="ECO:0000313" key="5">
    <source>
        <dbReference type="EMBL" id="CAE2260161.1"/>
    </source>
</evidence>
<feature type="compositionally biased region" description="Polar residues" evidence="4">
    <location>
        <begin position="79"/>
        <end position="99"/>
    </location>
</feature>
<dbReference type="SUPFAM" id="SSF52540">
    <property type="entry name" value="P-loop containing nucleoside triphosphate hydrolases"/>
    <property type="match status" value="1"/>
</dbReference>
<dbReference type="InterPro" id="IPR019734">
    <property type="entry name" value="TPR_rpt"/>
</dbReference>
<keyword evidence="1" id="KW-0677">Repeat</keyword>
<reference evidence="5" key="1">
    <citation type="submission" date="2021-01" db="EMBL/GenBank/DDBJ databases">
        <authorList>
            <person name="Corre E."/>
            <person name="Pelletier E."/>
            <person name="Niang G."/>
            <person name="Scheremetjew M."/>
            <person name="Finn R."/>
            <person name="Kale V."/>
            <person name="Holt S."/>
            <person name="Cochrane G."/>
            <person name="Meng A."/>
            <person name="Brown T."/>
            <person name="Cohen L."/>
        </authorList>
    </citation>
    <scope>NUCLEOTIDE SEQUENCE</scope>
    <source>
        <strain evidence="5">Isolate 1302-5</strain>
    </source>
</reference>
<feature type="region of interest" description="Disordered" evidence="4">
    <location>
        <begin position="924"/>
        <end position="948"/>
    </location>
</feature>
<feature type="compositionally biased region" description="Low complexity" evidence="4">
    <location>
        <begin position="984"/>
        <end position="997"/>
    </location>
</feature>
<dbReference type="SUPFAM" id="SSF48452">
    <property type="entry name" value="TPR-like"/>
    <property type="match status" value="3"/>
</dbReference>
<dbReference type="PANTHER" id="PTHR45641">
    <property type="entry name" value="TETRATRICOPEPTIDE REPEAT PROTEIN (AFU_ORTHOLOGUE AFUA_6G03870)"/>
    <property type="match status" value="1"/>
</dbReference>
<feature type="compositionally biased region" description="Basic and acidic residues" evidence="4">
    <location>
        <begin position="296"/>
        <end position="309"/>
    </location>
</feature>
<evidence type="ECO:0008006" key="6">
    <source>
        <dbReference type="Google" id="ProtNLM"/>
    </source>
</evidence>
<feature type="compositionally biased region" description="Polar residues" evidence="4">
    <location>
        <begin position="211"/>
        <end position="220"/>
    </location>
</feature>
<evidence type="ECO:0000256" key="4">
    <source>
        <dbReference type="SAM" id="MobiDB-lite"/>
    </source>
</evidence>
<dbReference type="PROSITE" id="PS50005">
    <property type="entry name" value="TPR"/>
    <property type="match status" value="3"/>
</dbReference>
<feature type="compositionally biased region" description="Gly residues" evidence="4">
    <location>
        <begin position="51"/>
        <end position="65"/>
    </location>
</feature>
<dbReference type="EMBL" id="HBKQ01038114">
    <property type="protein sequence ID" value="CAE2260161.1"/>
    <property type="molecule type" value="Transcribed_RNA"/>
</dbReference>
<dbReference type="PANTHER" id="PTHR45641:SF19">
    <property type="entry name" value="NEPHROCYSTIN-3"/>
    <property type="match status" value="1"/>
</dbReference>
<feature type="repeat" description="TPR" evidence="3">
    <location>
        <begin position="2018"/>
        <end position="2051"/>
    </location>
</feature>
<dbReference type="Gene3D" id="3.40.50.300">
    <property type="entry name" value="P-loop containing nucleotide triphosphate hydrolases"/>
    <property type="match status" value="1"/>
</dbReference>
<feature type="region of interest" description="Disordered" evidence="4">
    <location>
        <begin position="976"/>
        <end position="1018"/>
    </location>
</feature>
<feature type="compositionally biased region" description="Low complexity" evidence="4">
    <location>
        <begin position="831"/>
        <end position="853"/>
    </location>
</feature>
<feature type="repeat" description="TPR" evidence="3">
    <location>
        <begin position="1559"/>
        <end position="1592"/>
    </location>
</feature>
<organism evidence="5">
    <name type="scientific">Odontella aurita</name>
    <dbReference type="NCBI Taxonomy" id="265563"/>
    <lineage>
        <taxon>Eukaryota</taxon>
        <taxon>Sar</taxon>
        <taxon>Stramenopiles</taxon>
        <taxon>Ochrophyta</taxon>
        <taxon>Bacillariophyta</taxon>
        <taxon>Mediophyceae</taxon>
        <taxon>Biddulphiophycidae</taxon>
        <taxon>Eupodiscales</taxon>
        <taxon>Odontellaceae</taxon>
        <taxon>Odontella</taxon>
    </lineage>
</organism>
<feature type="compositionally biased region" description="Acidic residues" evidence="4">
    <location>
        <begin position="310"/>
        <end position="326"/>
    </location>
</feature>
<feature type="region of interest" description="Disordered" evidence="4">
    <location>
        <begin position="820"/>
        <end position="881"/>
    </location>
</feature>
<dbReference type="Pfam" id="PF13181">
    <property type="entry name" value="TPR_8"/>
    <property type="match status" value="1"/>
</dbReference>
<dbReference type="Gene3D" id="1.25.40.10">
    <property type="entry name" value="Tetratricopeptide repeat domain"/>
    <property type="match status" value="5"/>
</dbReference>
<feature type="compositionally biased region" description="Low complexity" evidence="4">
    <location>
        <begin position="177"/>
        <end position="186"/>
    </location>
</feature>
<sequence length="2221" mass="240628">MSAVTSRQRRSGPGGKRRDRLDALEGLADSARKLRLTDDDDFNYDGALEMTGGGGTGVGGSGKPSGGRRSRNRPGAAQRRNSATSQVSTRSEISTNSAASDMAVAPKFDEQIRRSRGARGVAAGAGRGHPRSSLDRRTRAKVGRGFGAASGRGRPTQSAQEGASPSSGRADLLVDASFSSSHSVSSMATVKVNNKAHRQQPLPREEFVLDSSHSAKTIQMDNKKSRPRQRLGVSNGVGGGGSARSMTSTESAASEGSSASRGEEKKRDKSERRKSRDKKDRSGMSRSGSSSSVRSPSDRDLSIEARNDAGDDDGGNTDVAVDGDENEGGRGSSDAALECPVIVYEEGLDDEALENRDQFGAECENLPDTEDPALLDQMGPEDRTAFLCRGLADSVQSLVTALYSLEDGNRGFPTSVSAAILDHTDSIDLAINRIKPVVASIDAGELDSDAMTSESIGTYLGRIGRLVDMLTETLTYAGQSRVWTSGSEVCYVTLLELLQRSCLELRHFYDAECGGAGAPGGAAESEDSENALGAALPEIFPDSWDLGPKVARAWIAAGQEDRLRSLGVDPEKLSAPSSPSVDHHGFPIESTMVSSSASPGGPVIEVNPEAFRAVALEVLLSNLEWTPNSIADVREACAFVQEDGEGVVDEDNADAECAGAESAESSSGPGASRSFSKKKGGSSVKSTEGATTALLAVSEEQEAQDKEDVEAKAASSLVDREEEQLKQEREQRVREEKAAHPSKEKKERQGSGSDKKQQATRLEEENEASKLPPGPEVAEGPMADVPNAARHVLGRIRGSPLPRQDFVDRVTKKLISDALSASGHAGKSESSRSVGSSSASASASRGDGGVVVVTSQPFGGYDGESSTPTSSHRPDSGFGMEGAGKTTIAALVVSRADVRQRFSGGVVWLDVGRRFGHGGDCESCQRDYSDTGSSTRGRDAGLLPQSVGEGPMSYVEYRSYLESMCCQLGIQSKSMPRFDDAEDPTSSAAGLAPSASPTSPPLRSPDEPSPAERRKTEHCAMKTAWRRAAAIFRDRKGDVLLVLDDVAAEEDLRWFSFLLSSHGSDVDGFSAPHLLVTTRNRRIGKSLGSGAVVGGRVDVGVLEAEEAMGLLLSESDEGGQDKQKTAEKASLAAAAIVSRCRCHPLAIRVAGQWCRLKKAAVGMGTAVEEVGEEVEKCWERARVKQSRRGGERERGRHDTVGGGENIIVYEILGRVLSPLMGGKETSVIKLCFAALACVFTSWVPCIPLDLAMALWEGVLLAEGEVGDELGERDRAGADVDGSTSTASALQEAESFARMSAKQRRNQIRLIAEAMSSLGAVQLSTKRRRDKTTKDGRTVDDSDAAEKFLEIHHGIVQEYGEYLCTEQGGLIDGLIRDCERRWNQAFVSSFISLKGDSGWDDLGVSTNCQDYALNMIVSHMIRAEMYHEARELLTDNTFARGRLSLLGCEAGTRRHVRDSEELCRRMRMVANGVGAGVAGGMESRKTLAQSYAKFSAIIGAEVQRNQGANDVESSLTACRALDRIGLSFVRNKCWREAIGLYEATVKFLKSAGHDDSDLVAIMLYNVGTAYFELDEYESSFKAYGNCVKVREKTLGENNITFLLTLHRMGDALAESWKLEPALQCYDKAVLAMRLNPSMERNILGNVLMSKGRVKLKRGELQEALKCGEESLRIKRAELGSGNEILSREYAFLSDVCAERGEVEEAKSHLDEAIRLKRSKPLDSHGGDMLLFKGSRHRLNGEYDDCLIYYNKALDSLKSSHGFRKGEVADLSLMVGIAYALKGDSAAAIKTFEESLRSRRLRSRKSDLDVALTLFEMGLCHKRLGQYDKALQCLDESLSIRNHQLGECELVMLTLIEIGMVHAALKEIEKASTLYDESLQMCQKLLGTDHEHCATILHEQGVLQSETNGGEEESMKCFDKSLEIRRQRLGADHPSVGETLHMMGYVLISQNNKYETAEYCLQEALRIRKAYFGNDDQQVADTIHTLGTLQEQIGKSDNAIKLLNDALRIRRLAGNQSKIAKSLNDVGTVYRLKQHYDLAIECFEESLGIFLQDMDNNQENILSAHIALGDSEAALGRSRGACTHYEQALDTMMQVPSNAPERIPRLLQKIGILEHKIGETDKAKNHLLGYILLWKESGMDDDIDYVNALHIVGTIHRANGEAEKAQDCWAEAYQTYHDKGLAAKNPQLGDELKRLLQEIARETGTFKNSIFSKFRDGLLDEAA</sequence>